<comment type="catalytic activity">
    <reaction evidence="12">
        <text>3-O-(beta-D-glucosyl)-L-seryl-[EGF-like domain protein] + UDP-alpha-D-xylose = 3-O-[alpha-D-xylosyl-(1-&gt;3)-beta-D-glucosyl]-L-seryl-[EGF-like domain protein] + UDP + H(+)</text>
        <dbReference type="Rhea" id="RHEA:56064"/>
        <dbReference type="Rhea" id="RHEA-COMP:14610"/>
        <dbReference type="Rhea" id="RHEA-COMP:14611"/>
        <dbReference type="ChEBI" id="CHEBI:15378"/>
        <dbReference type="ChEBI" id="CHEBI:57632"/>
        <dbReference type="ChEBI" id="CHEBI:58223"/>
        <dbReference type="ChEBI" id="CHEBI:140575"/>
        <dbReference type="ChEBI" id="CHEBI:140576"/>
        <dbReference type="EC" id="2.4.2.42"/>
    </reaction>
</comment>
<organism evidence="14 15">
    <name type="scientific">Meganyctiphanes norvegica</name>
    <name type="common">Northern krill</name>
    <name type="synonym">Thysanopoda norvegica</name>
    <dbReference type="NCBI Taxonomy" id="48144"/>
    <lineage>
        <taxon>Eukaryota</taxon>
        <taxon>Metazoa</taxon>
        <taxon>Ecdysozoa</taxon>
        <taxon>Arthropoda</taxon>
        <taxon>Crustacea</taxon>
        <taxon>Multicrustacea</taxon>
        <taxon>Malacostraca</taxon>
        <taxon>Eumalacostraca</taxon>
        <taxon>Eucarida</taxon>
        <taxon>Euphausiacea</taxon>
        <taxon>Euphausiidae</taxon>
        <taxon>Meganyctiphanes</taxon>
    </lineage>
</organism>
<dbReference type="GO" id="GO:0016020">
    <property type="term" value="C:membrane"/>
    <property type="evidence" value="ECO:0007669"/>
    <property type="project" value="UniProtKB-SubCell"/>
</dbReference>
<dbReference type="InterPro" id="IPR002495">
    <property type="entry name" value="Glyco_trans_8"/>
</dbReference>
<evidence type="ECO:0000313" key="14">
    <source>
        <dbReference type="EMBL" id="CAL4103347.1"/>
    </source>
</evidence>
<dbReference type="Pfam" id="PF01501">
    <property type="entry name" value="Glyco_transf_8"/>
    <property type="match status" value="1"/>
</dbReference>
<evidence type="ECO:0000256" key="1">
    <source>
        <dbReference type="ARBA" id="ARBA00004606"/>
    </source>
</evidence>
<comment type="similarity">
    <text evidence="2">Belongs to the glycosyltransferase 8 family.</text>
</comment>
<dbReference type="EC" id="2.4.2.42" evidence="11"/>
<proteinExistence type="inferred from homology"/>
<feature type="transmembrane region" description="Helical" evidence="13">
    <location>
        <begin position="9"/>
        <end position="27"/>
    </location>
</feature>
<dbReference type="GO" id="GO:0140563">
    <property type="term" value="F:UDP-D-xylose:beta-D-glucoside alpha-1,3-D-xylosyltransferase activity"/>
    <property type="evidence" value="ECO:0007669"/>
    <property type="project" value="UniProtKB-EC"/>
</dbReference>
<keyword evidence="15" id="KW-1185">Reference proteome</keyword>
<keyword evidence="7 13" id="KW-1133">Transmembrane helix</keyword>
<evidence type="ECO:0000256" key="2">
    <source>
        <dbReference type="ARBA" id="ARBA00006351"/>
    </source>
</evidence>
<dbReference type="Gene3D" id="3.90.550.10">
    <property type="entry name" value="Spore Coat Polysaccharide Biosynthesis Protein SpsA, Chain A"/>
    <property type="match status" value="1"/>
</dbReference>
<gene>
    <name evidence="14" type="ORF">MNOR_LOCUS17539</name>
</gene>
<keyword evidence="4" id="KW-0808">Transferase</keyword>
<sequence length="374" mass="43130">MLPSIKRRVLLLAFICFISINLIFEYLGTHPLDIERFQQVSNQVLRQDQMVEQKRATDIPFILVICGKCIICVSAVKAQVINSKTRDIFIFSTVKFILVTSSNDTYDHITAIVASWPHQYQQKLDLTHSPVWYPSTLESKMRGIYRQCATEDIFLPDMFPNLDAAIFVDTDMVFLRAPEHLWQEFELFTDHEMVGMVPCRTNSSKTLDFKCWNAGLILFNITRLRDFPGGWTQANVEVLDHHSHGLGDQDILNVVFKENPEYLHEVSCEWNYRRTQCQEGFNECPQAALRGISSLHGNAYTFMQDPLMKEVYLGLQKHNLHTSNFSATLNELQEKVKVIIKEGKPGYKFWCANATGIESVFLQQLHNHLPTINH</sequence>
<evidence type="ECO:0000313" key="15">
    <source>
        <dbReference type="Proteomes" id="UP001497623"/>
    </source>
</evidence>
<keyword evidence="6" id="KW-0735">Signal-anchor</keyword>
<dbReference type="Proteomes" id="UP001497623">
    <property type="component" value="Unassembled WGS sequence"/>
</dbReference>
<dbReference type="AlphaFoldDB" id="A0AAV2R0N1"/>
<dbReference type="InterPro" id="IPR029044">
    <property type="entry name" value="Nucleotide-diphossugar_trans"/>
</dbReference>
<evidence type="ECO:0000256" key="3">
    <source>
        <dbReference type="ARBA" id="ARBA00022676"/>
    </source>
</evidence>
<keyword evidence="8 13" id="KW-0472">Membrane</keyword>
<evidence type="ECO:0000256" key="6">
    <source>
        <dbReference type="ARBA" id="ARBA00022968"/>
    </source>
</evidence>
<feature type="non-terminal residue" evidence="14">
    <location>
        <position position="374"/>
    </location>
</feature>
<dbReference type="GO" id="GO:0016266">
    <property type="term" value="P:protein O-linked glycosylation via N-acetyl-galactosamine"/>
    <property type="evidence" value="ECO:0007669"/>
    <property type="project" value="TreeGrafter"/>
</dbReference>
<dbReference type="EMBL" id="CAXKWB010012104">
    <property type="protein sequence ID" value="CAL4103347.1"/>
    <property type="molecule type" value="Genomic_DNA"/>
</dbReference>
<keyword evidence="5 13" id="KW-0812">Transmembrane</keyword>
<keyword evidence="3" id="KW-0328">Glycosyltransferase</keyword>
<comment type="function">
    <text evidence="10">Glycosyltransferase which elongates the O-linked glucose attached to EGF-like repeats in the extracellular domain of Notch proteins by catalyzing the addition of xylose.</text>
</comment>
<evidence type="ECO:0000256" key="10">
    <source>
        <dbReference type="ARBA" id="ARBA00037301"/>
    </source>
</evidence>
<dbReference type="SUPFAM" id="SSF53448">
    <property type="entry name" value="Nucleotide-diphospho-sugar transferases"/>
    <property type="match status" value="1"/>
</dbReference>
<evidence type="ECO:0000256" key="13">
    <source>
        <dbReference type="SAM" id="Phobius"/>
    </source>
</evidence>
<accession>A0AAV2R0N1</accession>
<comment type="subcellular location">
    <subcellularLocation>
        <location evidence="1">Membrane</location>
        <topology evidence="1">Single-pass type II membrane protein</topology>
    </subcellularLocation>
</comment>
<dbReference type="PANTHER" id="PTHR46012">
    <property type="entry name" value="IP22168P"/>
    <property type="match status" value="1"/>
</dbReference>
<evidence type="ECO:0000256" key="12">
    <source>
        <dbReference type="ARBA" id="ARBA00049181"/>
    </source>
</evidence>
<protein>
    <recommendedName>
        <fullName evidence="11">UDP-D-xylose:beta-D-glucoside alpha-1,3-D-xylosyltransferase</fullName>
        <ecNumber evidence="11">2.4.2.42</ecNumber>
    </recommendedName>
</protein>
<evidence type="ECO:0000256" key="4">
    <source>
        <dbReference type="ARBA" id="ARBA00022679"/>
    </source>
</evidence>
<evidence type="ECO:0000256" key="9">
    <source>
        <dbReference type="ARBA" id="ARBA00023180"/>
    </source>
</evidence>
<name>A0AAV2R0N1_MEGNR</name>
<dbReference type="PANTHER" id="PTHR46012:SF2">
    <property type="entry name" value="IP22168P"/>
    <property type="match status" value="1"/>
</dbReference>
<evidence type="ECO:0000256" key="5">
    <source>
        <dbReference type="ARBA" id="ARBA00022692"/>
    </source>
</evidence>
<evidence type="ECO:0000256" key="11">
    <source>
        <dbReference type="ARBA" id="ARBA00038854"/>
    </source>
</evidence>
<keyword evidence="9" id="KW-0325">Glycoprotein</keyword>
<evidence type="ECO:0000256" key="7">
    <source>
        <dbReference type="ARBA" id="ARBA00022989"/>
    </source>
</evidence>
<reference evidence="14 15" key="1">
    <citation type="submission" date="2024-05" db="EMBL/GenBank/DDBJ databases">
        <authorList>
            <person name="Wallberg A."/>
        </authorList>
    </citation>
    <scope>NUCLEOTIDE SEQUENCE [LARGE SCALE GENOMIC DNA]</scope>
</reference>
<comment type="caution">
    <text evidence="14">The sequence shown here is derived from an EMBL/GenBank/DDBJ whole genome shotgun (WGS) entry which is preliminary data.</text>
</comment>
<evidence type="ECO:0000256" key="8">
    <source>
        <dbReference type="ARBA" id="ARBA00023136"/>
    </source>
</evidence>
<dbReference type="InterPro" id="IPR051993">
    <property type="entry name" value="Glycosyltransferase_8"/>
</dbReference>